<reference evidence="1 2" key="1">
    <citation type="journal article" date="2016" name="Sci. Rep.">
        <title>Penicillium arizonense, a new, genome sequenced fungal species, reveals a high chemical diversity in secreted metabolites.</title>
        <authorList>
            <person name="Grijseels S."/>
            <person name="Nielsen J.C."/>
            <person name="Randelovic M."/>
            <person name="Nielsen J."/>
            <person name="Nielsen K.F."/>
            <person name="Workman M."/>
            <person name="Frisvad J.C."/>
        </authorList>
    </citation>
    <scope>NUCLEOTIDE SEQUENCE [LARGE SCALE GENOMIC DNA]</scope>
    <source>
        <strain evidence="1 2">CBS 141311</strain>
    </source>
</reference>
<dbReference type="AlphaFoldDB" id="A0A1F5L6E1"/>
<evidence type="ECO:0000313" key="1">
    <source>
        <dbReference type="EMBL" id="OGE48616.1"/>
    </source>
</evidence>
<organism evidence="1 2">
    <name type="scientific">Penicillium arizonense</name>
    <dbReference type="NCBI Taxonomy" id="1835702"/>
    <lineage>
        <taxon>Eukaryota</taxon>
        <taxon>Fungi</taxon>
        <taxon>Dikarya</taxon>
        <taxon>Ascomycota</taxon>
        <taxon>Pezizomycotina</taxon>
        <taxon>Eurotiomycetes</taxon>
        <taxon>Eurotiomycetidae</taxon>
        <taxon>Eurotiales</taxon>
        <taxon>Aspergillaceae</taxon>
        <taxon>Penicillium</taxon>
    </lineage>
</organism>
<dbReference type="EMBL" id="LXJU01000027">
    <property type="protein sequence ID" value="OGE48616.1"/>
    <property type="molecule type" value="Genomic_DNA"/>
</dbReference>
<dbReference type="Proteomes" id="UP000177622">
    <property type="component" value="Unassembled WGS sequence"/>
</dbReference>
<dbReference type="GeneID" id="34580837"/>
<evidence type="ECO:0000313" key="2">
    <source>
        <dbReference type="Proteomes" id="UP000177622"/>
    </source>
</evidence>
<dbReference type="Gene3D" id="3.30.559.10">
    <property type="entry name" value="Chloramphenicol acetyltransferase-like domain"/>
    <property type="match status" value="2"/>
</dbReference>
<comment type="caution">
    <text evidence="1">The sequence shown here is derived from an EMBL/GenBank/DDBJ whole genome shotgun (WGS) entry which is preliminary data.</text>
</comment>
<evidence type="ECO:0008006" key="3">
    <source>
        <dbReference type="Google" id="ProtNLM"/>
    </source>
</evidence>
<sequence length="498" mass="56822">MGLFSIFGRTAPAKVPTDRIVPLRYWDDLHYLRSICHDFTLRFDDVLDVSNLEASLARLMEIGDWGQLGARLRLNAKGKLEYHIPVRYDEERPGFVFTTSKYDMSIQDHPLGSQLPGANQDQSFLSPSSETFAPLVRHPDSPKELADWIYTDRPQLHIHVTLFQDTTLLTLSYVHTFSDAISRTNFLNAWLAVLRGRECDIPAFLPYDLDPLRKLGREASGKNYSNFRRLLTGFSLIIFGVRLLFEMYWFRNVEEHPIRLPKRCVGRMRTKVLEKLAAADPKGVEMPFVSEGDVIISWWVKTLTSALKVAPDRTIMVMNVFNIWSLFPECFPHGAAGFISNGFFYSYTLLTASKVRKDTNLDYVASTNRKALLEHRTRDQVQAMTALQRAAFMQAAPVVGDSKLLFMAATNQHKARYFELDFSAAVVSPGVPLNKRPHALGRPSYINDIEYSQNYPTRNIVRIIGKDAAGDWHLLFKTRAAAWPAIHTQLMELIKMET</sequence>
<keyword evidence="2" id="KW-1185">Reference proteome</keyword>
<gene>
    <name evidence="1" type="ORF">PENARI_c027G08246</name>
</gene>
<proteinExistence type="predicted"/>
<dbReference type="RefSeq" id="XP_022484071.1">
    <property type="nucleotide sequence ID" value="XM_022636103.1"/>
</dbReference>
<accession>A0A1F5L6E1</accession>
<dbReference type="InterPro" id="IPR023213">
    <property type="entry name" value="CAT-like_dom_sf"/>
</dbReference>
<protein>
    <recommendedName>
        <fullName evidence="3">LysR family regulatory protein</fullName>
    </recommendedName>
</protein>
<name>A0A1F5L6E1_PENAI</name>
<dbReference type="OrthoDB" id="21502at2759"/>
<dbReference type="STRING" id="1835702.A0A1F5L6E1"/>